<protein>
    <submittedName>
        <fullName evidence="1">Uncharacterized protein</fullName>
    </submittedName>
</protein>
<proteinExistence type="predicted"/>
<evidence type="ECO:0000313" key="2">
    <source>
        <dbReference type="Proteomes" id="UP000435837"/>
    </source>
</evidence>
<sequence>MLTVLLAGALTLVLRSCLDGKGRGAAMDVRLGVEASMKVSLLARAWGVDAEGVVLRLLEHFEGSDEQAPAGPATGLVAVHALYSGHKVPGEYDPESQSLVILSGPAQGRYKTPSGAATAVLQAYNPEVAPHRNGWSFWVVDATGARLQSLRRVRTTAAESEEREKNEHGG</sequence>
<reference evidence="1 2" key="1">
    <citation type="submission" date="2019-12" db="EMBL/GenBank/DDBJ databases">
        <title>Whole genome shotgun sequence of Streptomyces caniferus NBRC 15389.</title>
        <authorList>
            <person name="Ichikawa N."/>
            <person name="Kimura A."/>
            <person name="Kitahashi Y."/>
            <person name="Komaki H."/>
            <person name="Tamura T."/>
        </authorList>
    </citation>
    <scope>NUCLEOTIDE SEQUENCE [LARGE SCALE GENOMIC DNA]</scope>
    <source>
        <strain evidence="1 2">NBRC 15389</strain>
    </source>
</reference>
<name>A0A640S0Z0_9ACTN</name>
<evidence type="ECO:0000313" key="1">
    <source>
        <dbReference type="EMBL" id="GFE04604.1"/>
    </source>
</evidence>
<dbReference type="EMBL" id="BLIN01000002">
    <property type="protein sequence ID" value="GFE04604.1"/>
    <property type="molecule type" value="Genomic_DNA"/>
</dbReference>
<accession>A0A640S0Z0</accession>
<gene>
    <name evidence="1" type="ORF">Scani_08720</name>
</gene>
<dbReference type="Proteomes" id="UP000435837">
    <property type="component" value="Unassembled WGS sequence"/>
</dbReference>
<organism evidence="1 2">
    <name type="scientific">Streptomyces caniferus</name>
    <dbReference type="NCBI Taxonomy" id="285557"/>
    <lineage>
        <taxon>Bacteria</taxon>
        <taxon>Bacillati</taxon>
        <taxon>Actinomycetota</taxon>
        <taxon>Actinomycetes</taxon>
        <taxon>Kitasatosporales</taxon>
        <taxon>Streptomycetaceae</taxon>
        <taxon>Streptomyces</taxon>
    </lineage>
</organism>
<comment type="caution">
    <text evidence="1">The sequence shown here is derived from an EMBL/GenBank/DDBJ whole genome shotgun (WGS) entry which is preliminary data.</text>
</comment>
<dbReference type="AlphaFoldDB" id="A0A640S0Z0"/>